<feature type="non-terminal residue" evidence="1">
    <location>
        <position position="1"/>
    </location>
</feature>
<organism evidence="1">
    <name type="scientific">marine sediment metagenome</name>
    <dbReference type="NCBI Taxonomy" id="412755"/>
    <lineage>
        <taxon>unclassified sequences</taxon>
        <taxon>metagenomes</taxon>
        <taxon>ecological metagenomes</taxon>
    </lineage>
</organism>
<accession>X1PUG1</accession>
<name>X1PUG1_9ZZZZ</name>
<evidence type="ECO:0000313" key="1">
    <source>
        <dbReference type="EMBL" id="GAI34494.1"/>
    </source>
</evidence>
<comment type="caution">
    <text evidence="1">The sequence shown here is derived from an EMBL/GenBank/DDBJ whole genome shotgun (WGS) entry which is preliminary data.</text>
</comment>
<dbReference type="EMBL" id="BARV01029828">
    <property type="protein sequence ID" value="GAI34494.1"/>
    <property type="molecule type" value="Genomic_DNA"/>
</dbReference>
<gene>
    <name evidence="1" type="ORF">S06H3_47482</name>
</gene>
<reference evidence="1" key="1">
    <citation type="journal article" date="2014" name="Front. Microbiol.">
        <title>High frequency of phylogenetically diverse reductive dehalogenase-homologous genes in deep subseafloor sedimentary metagenomes.</title>
        <authorList>
            <person name="Kawai M."/>
            <person name="Futagami T."/>
            <person name="Toyoda A."/>
            <person name="Takaki Y."/>
            <person name="Nishi S."/>
            <person name="Hori S."/>
            <person name="Arai W."/>
            <person name="Tsubouchi T."/>
            <person name="Morono Y."/>
            <person name="Uchiyama I."/>
            <person name="Ito T."/>
            <person name="Fujiyama A."/>
            <person name="Inagaki F."/>
            <person name="Takami H."/>
        </authorList>
    </citation>
    <scope>NUCLEOTIDE SEQUENCE</scope>
    <source>
        <strain evidence="1">Expedition CK06-06</strain>
    </source>
</reference>
<proteinExistence type="predicted"/>
<dbReference type="AlphaFoldDB" id="X1PUG1"/>
<sequence length="34" mass="3736">ARSIQVLELESKLEDLQSFKEKEIVTMCPGGGLS</sequence>
<protein>
    <submittedName>
        <fullName evidence="1">Uncharacterized protein</fullName>
    </submittedName>
</protein>